<proteinExistence type="predicted"/>
<dbReference type="OrthoDB" id="5872254at2759"/>
<protein>
    <submittedName>
        <fullName evidence="2">Uncharacterized protein</fullName>
    </submittedName>
</protein>
<organism evidence="2 3">
    <name type="scientific">Caenorhabditis angaria</name>
    <dbReference type="NCBI Taxonomy" id="860376"/>
    <lineage>
        <taxon>Eukaryota</taxon>
        <taxon>Metazoa</taxon>
        <taxon>Ecdysozoa</taxon>
        <taxon>Nematoda</taxon>
        <taxon>Chromadorea</taxon>
        <taxon>Rhabditida</taxon>
        <taxon>Rhabditina</taxon>
        <taxon>Rhabditomorpha</taxon>
        <taxon>Rhabditoidea</taxon>
        <taxon>Rhabditidae</taxon>
        <taxon>Peloderinae</taxon>
        <taxon>Caenorhabditis</taxon>
    </lineage>
</organism>
<dbReference type="Proteomes" id="UP001152747">
    <property type="component" value="Unassembled WGS sequence"/>
</dbReference>
<sequence length="94" mass="10576">MIGSKMMVMLSILVVMTVNAAKRNAQCNNVCQGKMTVECCECIGCNQGMRFGKRSMSYNIPFDFDDEIGVEEVLEELENELASRPHRLNAKKLL</sequence>
<gene>
    <name evidence="2" type="ORF">CAMP_LOCUS16994</name>
</gene>
<reference evidence="2" key="1">
    <citation type="submission" date="2022-11" db="EMBL/GenBank/DDBJ databases">
        <authorList>
            <person name="Kikuchi T."/>
        </authorList>
    </citation>
    <scope>NUCLEOTIDE SEQUENCE</scope>
    <source>
        <strain evidence="2">PS1010</strain>
    </source>
</reference>
<keyword evidence="3" id="KW-1185">Reference proteome</keyword>
<accession>A0A9P1J0E0</accession>
<dbReference type="AlphaFoldDB" id="A0A9P1J0E0"/>
<dbReference type="EMBL" id="CANHGI010000006">
    <property type="protein sequence ID" value="CAI5454357.1"/>
    <property type="molecule type" value="Genomic_DNA"/>
</dbReference>
<feature type="chain" id="PRO_5040318491" evidence="1">
    <location>
        <begin position="22"/>
        <end position="94"/>
    </location>
</feature>
<name>A0A9P1J0E0_9PELO</name>
<comment type="caution">
    <text evidence="2">The sequence shown here is derived from an EMBL/GenBank/DDBJ whole genome shotgun (WGS) entry which is preliminary data.</text>
</comment>
<feature type="signal peptide" evidence="1">
    <location>
        <begin position="1"/>
        <end position="21"/>
    </location>
</feature>
<evidence type="ECO:0000313" key="3">
    <source>
        <dbReference type="Proteomes" id="UP001152747"/>
    </source>
</evidence>
<evidence type="ECO:0000256" key="1">
    <source>
        <dbReference type="SAM" id="SignalP"/>
    </source>
</evidence>
<keyword evidence="1" id="KW-0732">Signal</keyword>
<evidence type="ECO:0000313" key="2">
    <source>
        <dbReference type="EMBL" id="CAI5454357.1"/>
    </source>
</evidence>